<dbReference type="CDD" id="cd00041">
    <property type="entry name" value="CUB"/>
    <property type="match status" value="1"/>
</dbReference>
<evidence type="ECO:0000256" key="4">
    <source>
        <dbReference type="SAM" id="Phobius"/>
    </source>
</evidence>
<dbReference type="Pfam" id="PF00057">
    <property type="entry name" value="Ldl_recept_a"/>
    <property type="match status" value="1"/>
</dbReference>
<dbReference type="CDD" id="cd00112">
    <property type="entry name" value="LDLa"/>
    <property type="match status" value="1"/>
</dbReference>
<keyword evidence="4" id="KW-1133">Transmembrane helix</keyword>
<dbReference type="SMART" id="SM00042">
    <property type="entry name" value="CUB"/>
    <property type="match status" value="1"/>
</dbReference>
<evidence type="ECO:0000256" key="1">
    <source>
        <dbReference type="ARBA" id="ARBA00023157"/>
    </source>
</evidence>
<accession>A0ABM0GSW9</accession>
<protein>
    <submittedName>
        <fullName evidence="9">Cubilin-like</fullName>
    </submittedName>
</protein>
<dbReference type="GeneID" id="100368895"/>
<dbReference type="InterPro" id="IPR002172">
    <property type="entry name" value="LDrepeatLR_classA_rpt"/>
</dbReference>
<dbReference type="InterPro" id="IPR053207">
    <property type="entry name" value="Non-NMDA_GluR_Accessory"/>
</dbReference>
<keyword evidence="2" id="KW-0245">EGF-like domain</keyword>
<evidence type="ECO:0000259" key="6">
    <source>
        <dbReference type="PROSITE" id="PS01180"/>
    </source>
</evidence>
<feature type="transmembrane region" description="Helical" evidence="4">
    <location>
        <begin position="361"/>
        <end position="384"/>
    </location>
</feature>
<feature type="disulfide bond" evidence="2">
    <location>
        <begin position="337"/>
        <end position="346"/>
    </location>
</feature>
<keyword evidence="5" id="KW-0732">Signal</keyword>
<dbReference type="PANTHER" id="PTHR47537">
    <property type="entry name" value="CUBILIN"/>
    <property type="match status" value="1"/>
</dbReference>
<feature type="chain" id="PRO_5046372569" evidence="5">
    <location>
        <begin position="21"/>
        <end position="516"/>
    </location>
</feature>
<dbReference type="RefSeq" id="XP_002736649.1">
    <property type="nucleotide sequence ID" value="XM_002736603.2"/>
</dbReference>
<comment type="caution">
    <text evidence="2">Lacks conserved residue(s) required for the propagation of feature annotation.</text>
</comment>
<dbReference type="InterPro" id="IPR036055">
    <property type="entry name" value="LDL_receptor-like_sf"/>
</dbReference>
<dbReference type="PROSITE" id="PS01180">
    <property type="entry name" value="CUB"/>
    <property type="match status" value="1"/>
</dbReference>
<feature type="compositionally biased region" description="Polar residues" evidence="3">
    <location>
        <begin position="495"/>
        <end position="516"/>
    </location>
</feature>
<evidence type="ECO:0000256" key="5">
    <source>
        <dbReference type="SAM" id="SignalP"/>
    </source>
</evidence>
<gene>
    <name evidence="9" type="primary">LOC100368895</name>
</gene>
<dbReference type="Pfam" id="PF00431">
    <property type="entry name" value="CUB"/>
    <property type="match status" value="1"/>
</dbReference>
<dbReference type="Gene3D" id="2.60.120.290">
    <property type="entry name" value="Spermadhesin, CUB domain"/>
    <property type="match status" value="1"/>
</dbReference>
<dbReference type="SMART" id="SM00192">
    <property type="entry name" value="LDLa"/>
    <property type="match status" value="1"/>
</dbReference>
<dbReference type="Gene3D" id="4.10.400.10">
    <property type="entry name" value="Low-density Lipoprotein Receptor"/>
    <property type="match status" value="1"/>
</dbReference>
<sequence length="516" mass="57323">MTREALLACVFLAIWTSVKSQEGGLLYHFTGTHEHNDTGTFTSPNFPDRYPGGIYRVVYRIENSDGGHIQLLFHDFILTEYTPDHVQIRNGPNDTSELYGTYHGASRPPAIVSSSSELWVEFLSGSRDSDFAVGFKASYKFVADDVWEDKPEVIGEFYTSPSHLLFIKALDNEDANFDVIWSIKAPTSHKVWVRFQNLTLSYISTTPSLVARDGLTSTSRPIGNIGLVNGEYRILSTGNTMFIRLVATLKSRVDIVNGLYVHYVKTDPDYQCPPNYFPCQNDDKCINNTLVCDGVNHCGDGSDEAMIEQGGRCGKDGLECLCYNGGYCDQTLGICICPENFYGSQCQFYYTDDTYEESDSYYMVLYVCGGLIGLVLTCMCSVALSKKHRRGRHMTAISATSTGQSDYRSWFRQFSTDTEHLADPELFYMDPPPPAYSLCFTEGFVAPTNTGRPAAISQPDVQTREEVPENGTPEEPPPAYEETTSAPMLQETREGASSASINNDPTIIENANESSA</sequence>
<feature type="region of interest" description="Disordered" evidence="3">
    <location>
        <begin position="450"/>
        <end position="516"/>
    </location>
</feature>
<evidence type="ECO:0000313" key="8">
    <source>
        <dbReference type="Proteomes" id="UP000694865"/>
    </source>
</evidence>
<feature type="domain" description="CUB" evidence="6">
    <location>
        <begin position="22"/>
        <end position="142"/>
    </location>
</feature>
<dbReference type="SUPFAM" id="SSF57424">
    <property type="entry name" value="LDL receptor-like module"/>
    <property type="match status" value="1"/>
</dbReference>
<keyword evidence="4" id="KW-0812">Transmembrane</keyword>
<dbReference type="InterPro" id="IPR000742">
    <property type="entry name" value="EGF"/>
</dbReference>
<reference evidence="9" key="1">
    <citation type="submission" date="2025-08" db="UniProtKB">
        <authorList>
            <consortium name="RefSeq"/>
        </authorList>
    </citation>
    <scope>IDENTIFICATION</scope>
    <source>
        <tissue evidence="9">Testes</tissue>
    </source>
</reference>
<dbReference type="SUPFAM" id="SSF49854">
    <property type="entry name" value="Spermadhesin, CUB domain"/>
    <property type="match status" value="2"/>
</dbReference>
<dbReference type="PROSITE" id="PS50026">
    <property type="entry name" value="EGF_3"/>
    <property type="match status" value="1"/>
</dbReference>
<keyword evidence="4" id="KW-0472">Membrane</keyword>
<name>A0ABM0GSW9_SACKO</name>
<dbReference type="PROSITE" id="PS50068">
    <property type="entry name" value="LDLRA_2"/>
    <property type="match status" value="1"/>
</dbReference>
<organism evidence="8 9">
    <name type="scientific">Saccoglossus kowalevskii</name>
    <name type="common">Acorn worm</name>
    <dbReference type="NCBI Taxonomy" id="10224"/>
    <lineage>
        <taxon>Eukaryota</taxon>
        <taxon>Metazoa</taxon>
        <taxon>Hemichordata</taxon>
        <taxon>Enteropneusta</taxon>
        <taxon>Harrimaniidae</taxon>
        <taxon>Saccoglossus</taxon>
    </lineage>
</organism>
<dbReference type="PANTHER" id="PTHR47537:SF2">
    <property type="entry name" value="CUBILIN"/>
    <property type="match status" value="1"/>
</dbReference>
<proteinExistence type="predicted"/>
<evidence type="ECO:0000313" key="9">
    <source>
        <dbReference type="RefSeq" id="XP_002736649.1"/>
    </source>
</evidence>
<dbReference type="Proteomes" id="UP000694865">
    <property type="component" value="Unplaced"/>
</dbReference>
<dbReference type="PROSITE" id="PS00022">
    <property type="entry name" value="EGF_1"/>
    <property type="match status" value="1"/>
</dbReference>
<keyword evidence="1 2" id="KW-1015">Disulfide bond</keyword>
<keyword evidence="8" id="KW-1185">Reference proteome</keyword>
<feature type="signal peptide" evidence="5">
    <location>
        <begin position="1"/>
        <end position="20"/>
    </location>
</feature>
<feature type="domain" description="EGF-like" evidence="7">
    <location>
        <begin position="316"/>
        <end position="347"/>
    </location>
</feature>
<evidence type="ECO:0000256" key="2">
    <source>
        <dbReference type="PROSITE-ProRule" id="PRU00076"/>
    </source>
</evidence>
<dbReference type="InterPro" id="IPR035914">
    <property type="entry name" value="Sperma_CUB_dom_sf"/>
</dbReference>
<evidence type="ECO:0000259" key="7">
    <source>
        <dbReference type="PROSITE" id="PS50026"/>
    </source>
</evidence>
<dbReference type="InterPro" id="IPR000859">
    <property type="entry name" value="CUB_dom"/>
</dbReference>
<evidence type="ECO:0000256" key="3">
    <source>
        <dbReference type="SAM" id="MobiDB-lite"/>
    </source>
</evidence>